<feature type="transmembrane region" description="Helical" evidence="2">
    <location>
        <begin position="77"/>
        <end position="98"/>
    </location>
</feature>
<feature type="compositionally biased region" description="Basic and acidic residues" evidence="1">
    <location>
        <begin position="313"/>
        <end position="323"/>
    </location>
</feature>
<protein>
    <submittedName>
        <fullName evidence="3">Uncharacterized protein</fullName>
    </submittedName>
</protein>
<feature type="transmembrane region" description="Helical" evidence="2">
    <location>
        <begin position="184"/>
        <end position="202"/>
    </location>
</feature>
<dbReference type="AlphaFoldDB" id="A0A161MPF3"/>
<dbReference type="Proteomes" id="UP000092677">
    <property type="component" value="Unassembled WGS sequence"/>
</dbReference>
<accession>A0A161MPF3</accession>
<evidence type="ECO:0000256" key="1">
    <source>
        <dbReference type="SAM" id="MobiDB-lite"/>
    </source>
</evidence>
<feature type="transmembrane region" description="Helical" evidence="2">
    <location>
        <begin position="110"/>
        <end position="133"/>
    </location>
</feature>
<name>A0A161MPF3_EHRRU</name>
<comment type="caution">
    <text evidence="3">The sequence shown here is derived from an EMBL/GenBank/DDBJ whole genome shotgun (WGS) entry which is preliminary data.</text>
</comment>
<sequence>MLPSTSESKIDLSNIPLKIKNSILCGIKGFLICNLAAFTTLQQYIYLKLHKDDVSPELLFTHITGKQNAQDAARDNLIPFAEAAIVMPIIFISAYYLAKYGIIPNISPLNMHMICLAICLAIMTIICISLRILKVRKDCCSYIEHPIYRDHTTQASTLFINFKDNSSIFTPKNTRENSIHYTSGYYIINFLFSVLTTPLKLVIAVLELLLFCVTILELPLSIIFDTLIFIYDTIKNINQEYIDSFSIKAYKTNYHYSKKTIKAASSFLYAGIRDLIVTSSIGLLGFECITPTNGQHPRSLISYIDQLFATQDNKPEDIPNTDKEESETSSYMSDASTESVRSCCKKKCC</sequence>
<organism evidence="3 4">
    <name type="scientific">Ehrlichia ruminantium</name>
    <name type="common">heartwater rickettsia</name>
    <name type="synonym">Cowdria ruminantium</name>
    <dbReference type="NCBI Taxonomy" id="779"/>
    <lineage>
        <taxon>Bacteria</taxon>
        <taxon>Pseudomonadati</taxon>
        <taxon>Pseudomonadota</taxon>
        <taxon>Alphaproteobacteria</taxon>
        <taxon>Rickettsiales</taxon>
        <taxon>Anaplasmataceae</taxon>
        <taxon>Ehrlichia</taxon>
    </lineage>
</organism>
<dbReference type="STRING" id="779.GCA_002019755_00690"/>
<proteinExistence type="predicted"/>
<feature type="region of interest" description="Disordered" evidence="1">
    <location>
        <begin position="312"/>
        <end position="335"/>
    </location>
</feature>
<keyword evidence="2" id="KW-1133">Transmembrane helix</keyword>
<dbReference type="RefSeq" id="WP_065432763.1">
    <property type="nucleotide sequence ID" value="NZ_BDDL01000078.1"/>
</dbReference>
<keyword evidence="2" id="KW-0472">Membrane</keyword>
<evidence type="ECO:0000256" key="2">
    <source>
        <dbReference type="SAM" id="Phobius"/>
    </source>
</evidence>
<gene>
    <name evidence="3" type="ORF">EHRUM2_07190</name>
</gene>
<reference evidence="4" key="1">
    <citation type="submission" date="2016-05" db="EMBL/GenBank/DDBJ databases">
        <title>Draft genome sequences of four strains of Ehrlichia ruminantium, a tick-borne pathogen of ruminants, isolated from Zimbabwe, The Gambia and Ghana.</title>
        <authorList>
            <person name="Nakao R."/>
            <person name="Jongejan F."/>
            <person name="Sugimoto C."/>
        </authorList>
    </citation>
    <scope>NUCLEOTIDE SEQUENCE [LARGE SCALE GENOMIC DNA]</scope>
    <source>
        <strain evidence="4">Kerr Seringe</strain>
    </source>
</reference>
<keyword evidence="2" id="KW-0812">Transmembrane</keyword>
<feature type="transmembrane region" description="Helical" evidence="2">
    <location>
        <begin position="208"/>
        <end position="231"/>
    </location>
</feature>
<dbReference type="EMBL" id="BDDL01000078">
    <property type="protein sequence ID" value="GAT77493.1"/>
    <property type="molecule type" value="Genomic_DNA"/>
</dbReference>
<evidence type="ECO:0000313" key="4">
    <source>
        <dbReference type="Proteomes" id="UP000092677"/>
    </source>
</evidence>
<evidence type="ECO:0000313" key="3">
    <source>
        <dbReference type="EMBL" id="GAT77493.1"/>
    </source>
</evidence>